<comment type="caution">
    <text evidence="2">The sequence shown here is derived from an EMBL/GenBank/DDBJ whole genome shotgun (WGS) entry which is preliminary data.</text>
</comment>
<dbReference type="AlphaFoldDB" id="A0A3S5FFJ5"/>
<gene>
    <name evidence="2" type="ORF">PXEA_LOCUS25651</name>
</gene>
<reference evidence="2" key="1">
    <citation type="submission" date="2018-11" db="EMBL/GenBank/DDBJ databases">
        <authorList>
            <consortium name="Pathogen Informatics"/>
        </authorList>
    </citation>
    <scope>NUCLEOTIDE SEQUENCE</scope>
</reference>
<sequence length="82" mass="9549">MDTLNLNFTISLLRLTKLALDKWSRQQADLSHRRPSIPVEKQHSPSKSNTENVMVSDNKTEVPDDRQVLDIPRLQMQWYVSS</sequence>
<accession>A0A3S5FFJ5</accession>
<dbReference type="EMBL" id="CAAALY010131532">
    <property type="protein sequence ID" value="VEL32211.1"/>
    <property type="molecule type" value="Genomic_DNA"/>
</dbReference>
<name>A0A3S5FFJ5_9PLAT</name>
<dbReference type="Proteomes" id="UP000784294">
    <property type="component" value="Unassembled WGS sequence"/>
</dbReference>
<proteinExistence type="predicted"/>
<protein>
    <submittedName>
        <fullName evidence="2">Uncharacterized protein</fullName>
    </submittedName>
</protein>
<feature type="region of interest" description="Disordered" evidence="1">
    <location>
        <begin position="28"/>
        <end position="65"/>
    </location>
</feature>
<organism evidence="2 3">
    <name type="scientific">Protopolystoma xenopodis</name>
    <dbReference type="NCBI Taxonomy" id="117903"/>
    <lineage>
        <taxon>Eukaryota</taxon>
        <taxon>Metazoa</taxon>
        <taxon>Spiralia</taxon>
        <taxon>Lophotrochozoa</taxon>
        <taxon>Platyhelminthes</taxon>
        <taxon>Monogenea</taxon>
        <taxon>Polyopisthocotylea</taxon>
        <taxon>Polystomatidea</taxon>
        <taxon>Polystomatidae</taxon>
        <taxon>Protopolystoma</taxon>
    </lineage>
</organism>
<evidence type="ECO:0000313" key="3">
    <source>
        <dbReference type="Proteomes" id="UP000784294"/>
    </source>
</evidence>
<feature type="compositionally biased region" description="Polar residues" evidence="1">
    <location>
        <begin position="45"/>
        <end position="57"/>
    </location>
</feature>
<keyword evidence="3" id="KW-1185">Reference proteome</keyword>
<evidence type="ECO:0000313" key="2">
    <source>
        <dbReference type="EMBL" id="VEL32211.1"/>
    </source>
</evidence>
<evidence type="ECO:0000256" key="1">
    <source>
        <dbReference type="SAM" id="MobiDB-lite"/>
    </source>
</evidence>